<dbReference type="EMBL" id="CAJNNV010031911">
    <property type="protein sequence ID" value="CAE8638311.1"/>
    <property type="molecule type" value="Genomic_DNA"/>
</dbReference>
<evidence type="ECO:0000313" key="2">
    <source>
        <dbReference type="Proteomes" id="UP000654075"/>
    </source>
</evidence>
<evidence type="ECO:0000313" key="1">
    <source>
        <dbReference type="EMBL" id="CAE8638311.1"/>
    </source>
</evidence>
<name>A0A813HJC6_POLGL</name>
<comment type="caution">
    <text evidence="1">The sequence shown here is derived from an EMBL/GenBank/DDBJ whole genome shotgun (WGS) entry which is preliminary data.</text>
</comment>
<proteinExistence type="predicted"/>
<keyword evidence="2" id="KW-1185">Reference proteome</keyword>
<gene>
    <name evidence="1" type="ORF">PGLA1383_LOCUS53506</name>
</gene>
<reference evidence="1" key="1">
    <citation type="submission" date="2021-02" db="EMBL/GenBank/DDBJ databases">
        <authorList>
            <person name="Dougan E. K."/>
            <person name="Rhodes N."/>
            <person name="Thang M."/>
            <person name="Chan C."/>
        </authorList>
    </citation>
    <scope>NUCLEOTIDE SEQUENCE</scope>
</reference>
<dbReference type="AlphaFoldDB" id="A0A813HJC6"/>
<dbReference type="Proteomes" id="UP000654075">
    <property type="component" value="Unassembled WGS sequence"/>
</dbReference>
<protein>
    <submittedName>
        <fullName evidence="1">Uncharacterized protein</fullName>
    </submittedName>
</protein>
<accession>A0A813HJC6</accession>
<sequence>MAKAAAHWKITSVQPGVVAITSVRPGVAAILTFICFVLTLRGNSICEQFAQSVGLLCYSRCAAAKHPWEVKTDCSMVGKENNCWEHFDPQSLGAVARKKIKPRISSECLKHFFGKPAHKEW</sequence>
<organism evidence="1 2">
    <name type="scientific">Polarella glacialis</name>
    <name type="common">Dinoflagellate</name>
    <dbReference type="NCBI Taxonomy" id="89957"/>
    <lineage>
        <taxon>Eukaryota</taxon>
        <taxon>Sar</taxon>
        <taxon>Alveolata</taxon>
        <taxon>Dinophyceae</taxon>
        <taxon>Suessiales</taxon>
        <taxon>Suessiaceae</taxon>
        <taxon>Polarella</taxon>
    </lineage>
</organism>